<keyword evidence="1" id="KW-0812">Transmembrane</keyword>
<protein>
    <submittedName>
        <fullName evidence="2">Uncharacterized protein</fullName>
    </submittedName>
</protein>
<sequence length="157" mass="18817">MPNFPPFFFIFLITLTSIVVSVLLSLIAVKIEVIVHMEPPKCPLTYHSFTFFFMQYQIFHHLHFPSILIEKFLHMNTLQFRLQLCLIKLILIPKLNLQFIEILFIFVGTAPLRLRQLCFILHKIGNFYFGFCRKINFILFRIIFKFLAYIFVLLLLR</sequence>
<dbReference type="VEuPathDB" id="VectorBase:LLOJ003469"/>
<proteinExistence type="predicted"/>
<evidence type="ECO:0000256" key="1">
    <source>
        <dbReference type="SAM" id="Phobius"/>
    </source>
</evidence>
<feature type="transmembrane region" description="Helical" evidence="1">
    <location>
        <begin position="6"/>
        <end position="29"/>
    </location>
</feature>
<dbReference type="AlphaFoldDB" id="A0A1B0CGG8"/>
<keyword evidence="1" id="KW-0472">Membrane</keyword>
<feature type="transmembrane region" description="Helical" evidence="1">
    <location>
        <begin position="49"/>
        <end position="69"/>
    </location>
</feature>
<feature type="transmembrane region" description="Helical" evidence="1">
    <location>
        <begin position="89"/>
        <end position="114"/>
    </location>
</feature>
<accession>A0A1B0CGG8</accession>
<keyword evidence="1" id="KW-1133">Transmembrane helix</keyword>
<dbReference type="EMBL" id="AJWK01011087">
    <property type="status" value="NOT_ANNOTATED_CDS"/>
    <property type="molecule type" value="Genomic_DNA"/>
</dbReference>
<evidence type="ECO:0000313" key="2">
    <source>
        <dbReference type="EnsemblMetazoa" id="LLOJ003469-PA"/>
    </source>
</evidence>
<keyword evidence="3" id="KW-1185">Reference proteome</keyword>
<name>A0A1B0CGG8_LUTLO</name>
<feature type="transmembrane region" description="Helical" evidence="1">
    <location>
        <begin position="135"/>
        <end position="156"/>
    </location>
</feature>
<evidence type="ECO:0000313" key="3">
    <source>
        <dbReference type="Proteomes" id="UP000092461"/>
    </source>
</evidence>
<dbReference type="Proteomes" id="UP000092461">
    <property type="component" value="Unassembled WGS sequence"/>
</dbReference>
<reference evidence="2" key="1">
    <citation type="submission" date="2020-05" db="UniProtKB">
        <authorList>
            <consortium name="EnsemblMetazoa"/>
        </authorList>
    </citation>
    <scope>IDENTIFICATION</scope>
    <source>
        <strain evidence="2">Jacobina</strain>
    </source>
</reference>
<dbReference type="EnsemblMetazoa" id="LLOJ003469-RA">
    <property type="protein sequence ID" value="LLOJ003469-PA"/>
    <property type="gene ID" value="LLOJ003469"/>
</dbReference>
<organism evidence="2 3">
    <name type="scientific">Lutzomyia longipalpis</name>
    <name type="common">Sand fly</name>
    <dbReference type="NCBI Taxonomy" id="7200"/>
    <lineage>
        <taxon>Eukaryota</taxon>
        <taxon>Metazoa</taxon>
        <taxon>Ecdysozoa</taxon>
        <taxon>Arthropoda</taxon>
        <taxon>Hexapoda</taxon>
        <taxon>Insecta</taxon>
        <taxon>Pterygota</taxon>
        <taxon>Neoptera</taxon>
        <taxon>Endopterygota</taxon>
        <taxon>Diptera</taxon>
        <taxon>Nematocera</taxon>
        <taxon>Psychodoidea</taxon>
        <taxon>Psychodidae</taxon>
        <taxon>Lutzomyia</taxon>
        <taxon>Lutzomyia</taxon>
    </lineage>
</organism>